<evidence type="ECO:0000313" key="3">
    <source>
        <dbReference type="Proteomes" id="UP000265520"/>
    </source>
</evidence>
<sequence>MHLSSFTLAKFQCAKECPRGTVCSMFLANWNKPLWDIIAHMVSNVPLPNPGKERVLFAIENRLLSVEAPPNYGLPHVDISFQPLVQCLDVDNLIRLFTAVLLERRILLRANKYLSYL</sequence>
<organism evidence="2 3">
    <name type="scientific">Trifolium medium</name>
    <dbReference type="NCBI Taxonomy" id="97028"/>
    <lineage>
        <taxon>Eukaryota</taxon>
        <taxon>Viridiplantae</taxon>
        <taxon>Streptophyta</taxon>
        <taxon>Embryophyta</taxon>
        <taxon>Tracheophyta</taxon>
        <taxon>Spermatophyta</taxon>
        <taxon>Magnoliopsida</taxon>
        <taxon>eudicotyledons</taxon>
        <taxon>Gunneridae</taxon>
        <taxon>Pentapetalae</taxon>
        <taxon>rosids</taxon>
        <taxon>fabids</taxon>
        <taxon>Fabales</taxon>
        <taxon>Fabaceae</taxon>
        <taxon>Papilionoideae</taxon>
        <taxon>50 kb inversion clade</taxon>
        <taxon>NPAAA clade</taxon>
        <taxon>Hologalegina</taxon>
        <taxon>IRL clade</taxon>
        <taxon>Trifolieae</taxon>
        <taxon>Trifolium</taxon>
    </lineage>
</organism>
<evidence type="ECO:0000259" key="1">
    <source>
        <dbReference type="PROSITE" id="PS50211"/>
    </source>
</evidence>
<keyword evidence="3" id="KW-1185">Reference proteome</keyword>
<feature type="domain" description="UDENN" evidence="1">
    <location>
        <begin position="1"/>
        <end position="117"/>
    </location>
</feature>
<dbReference type="PROSITE" id="PS50211">
    <property type="entry name" value="DENN"/>
    <property type="match status" value="1"/>
</dbReference>
<dbReference type="InterPro" id="IPR001194">
    <property type="entry name" value="cDENN_dom"/>
</dbReference>
<accession>A0A392N7X3</accession>
<dbReference type="InterPro" id="IPR037516">
    <property type="entry name" value="Tripartite_DENN"/>
</dbReference>
<evidence type="ECO:0000313" key="2">
    <source>
        <dbReference type="EMBL" id="MCH95673.1"/>
    </source>
</evidence>
<dbReference type="Pfam" id="PF02141">
    <property type="entry name" value="DENN"/>
    <property type="match status" value="1"/>
</dbReference>
<dbReference type="GO" id="GO:0032483">
    <property type="term" value="P:regulation of Rab protein signal transduction"/>
    <property type="evidence" value="ECO:0007669"/>
    <property type="project" value="TreeGrafter"/>
</dbReference>
<dbReference type="PANTHER" id="PTHR12296">
    <property type="entry name" value="DENN DOMAIN-CONTAINING PROTEIN 4"/>
    <property type="match status" value="1"/>
</dbReference>
<dbReference type="Gene3D" id="3.40.50.11500">
    <property type="match status" value="1"/>
</dbReference>
<dbReference type="EMBL" id="LXQA010030408">
    <property type="protein sequence ID" value="MCH95673.1"/>
    <property type="molecule type" value="Genomic_DNA"/>
</dbReference>
<comment type="caution">
    <text evidence="2">The sequence shown here is derived from an EMBL/GenBank/DDBJ whole genome shotgun (WGS) entry which is preliminary data.</text>
</comment>
<dbReference type="Proteomes" id="UP000265520">
    <property type="component" value="Unassembled WGS sequence"/>
</dbReference>
<proteinExistence type="predicted"/>
<dbReference type="InterPro" id="IPR051696">
    <property type="entry name" value="DENN_Domain_GEFs"/>
</dbReference>
<name>A0A392N7X3_9FABA</name>
<dbReference type="PANTHER" id="PTHR12296:SF21">
    <property type="entry name" value="DENN DOMAIN-CONTAINING PROTEIN 3"/>
    <property type="match status" value="1"/>
</dbReference>
<dbReference type="InterPro" id="IPR043153">
    <property type="entry name" value="DENN_C"/>
</dbReference>
<reference evidence="2 3" key="1">
    <citation type="journal article" date="2018" name="Front. Plant Sci.">
        <title>Red Clover (Trifolium pratense) and Zigzag Clover (T. medium) - A Picture of Genomic Similarities and Differences.</title>
        <authorList>
            <person name="Dluhosova J."/>
            <person name="Istvanek J."/>
            <person name="Nedelnik J."/>
            <person name="Repkova J."/>
        </authorList>
    </citation>
    <scope>NUCLEOTIDE SEQUENCE [LARGE SCALE GENOMIC DNA]</scope>
    <source>
        <strain evidence="3">cv. 10/8</strain>
        <tissue evidence="2">Leaf</tissue>
    </source>
</reference>
<protein>
    <submittedName>
        <fullName evidence="2">Putative stomatal cytokinesis defective protein</fullName>
    </submittedName>
</protein>
<dbReference type="AlphaFoldDB" id="A0A392N7X3"/>
<dbReference type="GO" id="GO:0031410">
    <property type="term" value="C:cytoplasmic vesicle"/>
    <property type="evidence" value="ECO:0007669"/>
    <property type="project" value="TreeGrafter"/>
</dbReference>